<protein>
    <submittedName>
        <fullName evidence="1">Uncharacterized protein</fullName>
    </submittedName>
</protein>
<proteinExistence type="predicted"/>
<reference evidence="1" key="1">
    <citation type="submission" date="2018-05" db="EMBL/GenBank/DDBJ databases">
        <title>Algibacter marinivivus sp. nov., isolated from sample around a algae.</title>
        <authorList>
            <person name="Zhong X."/>
        </authorList>
    </citation>
    <scope>NUCLEOTIDE SEQUENCE [LARGE SCALE GENOMIC DNA]</scope>
    <source>
        <strain evidence="1">ZY111</strain>
    </source>
</reference>
<evidence type="ECO:0000313" key="1">
    <source>
        <dbReference type="EMBL" id="PWH84126.1"/>
    </source>
</evidence>
<sequence length="236" mass="26318">MALFFFGCEKETNLEQVETIEESQESPLSITVVGSDKIEQNQGLFQHLQGFSNKTEGVKTSNEHDFVIDTHHVSHIINTDEDYESYTFPIYRDEFNPNKLENLLVSVFPNGTYNTILVTYGKVEGENTFSEVIGIEQVQNSEGLFSKLTQTCVNVAHECCWKGNHSDGRNPDGSKCLAHSVCYSRFCTSGGGGSPTVIPTYSNTGNTSGETGEEGVQVLDPLEIQQHKLFRQYKKL</sequence>
<evidence type="ECO:0000313" key="2">
    <source>
        <dbReference type="Proteomes" id="UP000245375"/>
    </source>
</evidence>
<name>A0A2U2X8L6_9FLAO</name>
<comment type="caution">
    <text evidence="1">The sequence shown here is derived from an EMBL/GenBank/DDBJ whole genome shotgun (WGS) entry which is preliminary data.</text>
</comment>
<keyword evidence="2" id="KW-1185">Reference proteome</keyword>
<dbReference type="OrthoDB" id="1242268at2"/>
<gene>
    <name evidence="1" type="ORF">DIS18_06170</name>
</gene>
<dbReference type="Proteomes" id="UP000245375">
    <property type="component" value="Unassembled WGS sequence"/>
</dbReference>
<reference evidence="1" key="2">
    <citation type="submission" date="2018-05" db="EMBL/GenBank/DDBJ databases">
        <authorList>
            <person name="Lanie J.A."/>
            <person name="Ng W.-L."/>
            <person name="Kazmierczak K.M."/>
            <person name="Andrzejewski T.M."/>
            <person name="Davidsen T.M."/>
            <person name="Wayne K.J."/>
            <person name="Tettelin H."/>
            <person name="Glass J.I."/>
            <person name="Rusch D."/>
            <person name="Podicherti R."/>
            <person name="Tsui H.-C.T."/>
            <person name="Winkler M.E."/>
        </authorList>
    </citation>
    <scope>NUCLEOTIDE SEQUENCE [LARGE SCALE GENOMIC DNA]</scope>
    <source>
        <strain evidence="1">ZY111</strain>
    </source>
</reference>
<accession>A0A2U2X8L6</accession>
<dbReference type="RefSeq" id="WP_109352130.1">
    <property type="nucleotide sequence ID" value="NZ_QFRI01000001.1"/>
</dbReference>
<dbReference type="AlphaFoldDB" id="A0A2U2X8L6"/>
<dbReference type="EMBL" id="QFRI01000001">
    <property type="protein sequence ID" value="PWH84126.1"/>
    <property type="molecule type" value="Genomic_DNA"/>
</dbReference>
<organism evidence="1 2">
    <name type="scientific">Algibacter marinivivus</name>
    <dbReference type="NCBI Taxonomy" id="2100723"/>
    <lineage>
        <taxon>Bacteria</taxon>
        <taxon>Pseudomonadati</taxon>
        <taxon>Bacteroidota</taxon>
        <taxon>Flavobacteriia</taxon>
        <taxon>Flavobacteriales</taxon>
        <taxon>Flavobacteriaceae</taxon>
        <taxon>Algibacter</taxon>
    </lineage>
</organism>